<dbReference type="AlphaFoldDB" id="A0A1L6J8U9"/>
<dbReference type="InterPro" id="IPR050204">
    <property type="entry name" value="AraC_XylS_family_regulators"/>
</dbReference>
<dbReference type="STRING" id="93064.BRX40_07765"/>
<dbReference type="PROSITE" id="PS01124">
    <property type="entry name" value="HTH_ARAC_FAMILY_2"/>
    <property type="match status" value="1"/>
</dbReference>
<dbReference type="Gene3D" id="1.10.10.60">
    <property type="entry name" value="Homeodomain-like"/>
    <property type="match status" value="1"/>
</dbReference>
<evidence type="ECO:0000313" key="7">
    <source>
        <dbReference type="Proteomes" id="UP000185161"/>
    </source>
</evidence>
<sequence>MTAVQLEYAVPDAGAAEWVTLFYHFRADVPMLEDTERADHAQLRFRISDGAAEYRMPDGSIHPAPQVHVIGPTSGAMRVKVAGPVHVFGCGITPAGWAALIGNDASTMLNCVLDARDLFGLATDDARARLAQAPDTKAMVAIAETLIASLARAASPDAAFVRLVDDWLAASASPEISALAAATGLSDRQLERKCKALYGAPPKLLARKYRALKAAVAFAERKATLDELLDRGFYDQSHLIREMKQFTGCTPRQLQEEPTLLAQLTISQRSALQGQVNPLISDT</sequence>
<accession>A0A1L6J8U9</accession>
<reference evidence="5" key="1">
    <citation type="submission" date="2016-12" db="EMBL/GenBank/DDBJ databases">
        <title>Whole genome sequencing of Sphingomonas koreensis.</title>
        <authorList>
            <person name="Conlan S."/>
            <person name="Thomas P.J."/>
            <person name="Mullikin J."/>
            <person name="Palmore T.N."/>
            <person name="Frank K.M."/>
            <person name="Segre J.A."/>
        </authorList>
    </citation>
    <scope>NUCLEOTIDE SEQUENCE</scope>
    <source>
        <strain evidence="5">ABOJV</strain>
    </source>
</reference>
<evidence type="ECO:0000313" key="8">
    <source>
        <dbReference type="Proteomes" id="UP000286681"/>
    </source>
</evidence>
<evidence type="ECO:0000256" key="2">
    <source>
        <dbReference type="ARBA" id="ARBA00023125"/>
    </source>
</evidence>
<keyword evidence="2" id="KW-0238">DNA-binding</keyword>
<dbReference type="Proteomes" id="UP000286681">
    <property type="component" value="Unassembled WGS sequence"/>
</dbReference>
<dbReference type="Proteomes" id="UP000185161">
    <property type="component" value="Chromosome"/>
</dbReference>
<proteinExistence type="predicted"/>
<keyword evidence="3" id="KW-0804">Transcription</keyword>
<dbReference type="Pfam" id="PF12833">
    <property type="entry name" value="HTH_18"/>
    <property type="match status" value="1"/>
</dbReference>
<dbReference type="OrthoDB" id="323290at2"/>
<reference evidence="6 8" key="3">
    <citation type="submission" date="2018-07" db="EMBL/GenBank/DDBJ databases">
        <title>Genomic and Epidemiologic Investigation of an Indolent Hospital Outbreak.</title>
        <authorList>
            <person name="Johnson R.C."/>
            <person name="Deming C."/>
            <person name="Conlan S."/>
            <person name="Zellmer C.J."/>
            <person name="Michelin A.V."/>
            <person name="Lee-Lin S."/>
            <person name="Thomas P.J."/>
            <person name="Park M."/>
            <person name="Weingarten R.A."/>
            <person name="Less J."/>
            <person name="Dekker J.P."/>
            <person name="Frank K.M."/>
            <person name="Musser K.A."/>
            <person name="Mcquiston J.R."/>
            <person name="Henderson D.K."/>
            <person name="Lau A.F."/>
            <person name="Palmore T.N."/>
            <person name="Segre J.A."/>
        </authorList>
    </citation>
    <scope>NUCLEOTIDE SEQUENCE [LARGE SCALE GENOMIC DNA]</scope>
    <source>
        <strain evidence="6 8">SK-NIH.Env10_0317</strain>
    </source>
</reference>
<evidence type="ECO:0000313" key="6">
    <source>
        <dbReference type="EMBL" id="RSV00969.1"/>
    </source>
</evidence>
<evidence type="ECO:0000313" key="5">
    <source>
        <dbReference type="EMBL" id="APR52338.1"/>
    </source>
</evidence>
<dbReference type="EMBL" id="QQWO01000014">
    <property type="protein sequence ID" value="RSV00969.1"/>
    <property type="molecule type" value="Genomic_DNA"/>
</dbReference>
<gene>
    <name evidence="5" type="ORF">BRX40_07765</name>
    <name evidence="6" type="ORF">CA257_16195</name>
</gene>
<dbReference type="GO" id="GO:0003700">
    <property type="term" value="F:DNA-binding transcription factor activity"/>
    <property type="evidence" value="ECO:0007669"/>
    <property type="project" value="InterPro"/>
</dbReference>
<evidence type="ECO:0000259" key="4">
    <source>
        <dbReference type="PROSITE" id="PS01124"/>
    </source>
</evidence>
<reference evidence="7" key="2">
    <citation type="submission" date="2016-12" db="EMBL/GenBank/DDBJ databases">
        <title>Whole genome sequencing of Sphingomonas sp. ABOJV.</title>
        <authorList>
            <person name="Conlan S."/>
            <person name="Thomas P.J."/>
            <person name="Mullikin J."/>
            <person name="Palmore T.N."/>
            <person name="Frank K.M."/>
            <person name="Segre J.A."/>
        </authorList>
    </citation>
    <scope>NUCLEOTIDE SEQUENCE [LARGE SCALE GENOMIC DNA]</scope>
    <source>
        <strain evidence="7">ABOJV</strain>
    </source>
</reference>
<dbReference type="EMBL" id="CP018820">
    <property type="protein sequence ID" value="APR52338.1"/>
    <property type="molecule type" value="Genomic_DNA"/>
</dbReference>
<dbReference type="SMART" id="SM00342">
    <property type="entry name" value="HTH_ARAC"/>
    <property type="match status" value="1"/>
</dbReference>
<protein>
    <submittedName>
        <fullName evidence="5">AraC family transcriptional regulator</fullName>
    </submittedName>
</protein>
<dbReference type="GO" id="GO:0043565">
    <property type="term" value="F:sequence-specific DNA binding"/>
    <property type="evidence" value="ECO:0007669"/>
    <property type="project" value="InterPro"/>
</dbReference>
<dbReference type="GeneID" id="44132450"/>
<dbReference type="InterPro" id="IPR018060">
    <property type="entry name" value="HTH_AraC"/>
</dbReference>
<organism evidence="5 7">
    <name type="scientific">Sphingomonas koreensis</name>
    <dbReference type="NCBI Taxonomy" id="93064"/>
    <lineage>
        <taxon>Bacteria</taxon>
        <taxon>Pseudomonadati</taxon>
        <taxon>Pseudomonadota</taxon>
        <taxon>Alphaproteobacteria</taxon>
        <taxon>Sphingomonadales</taxon>
        <taxon>Sphingomonadaceae</taxon>
        <taxon>Sphingomonas</taxon>
    </lineage>
</organism>
<dbReference type="PANTHER" id="PTHR46796">
    <property type="entry name" value="HTH-TYPE TRANSCRIPTIONAL ACTIVATOR RHAS-RELATED"/>
    <property type="match status" value="1"/>
</dbReference>
<evidence type="ECO:0000256" key="3">
    <source>
        <dbReference type="ARBA" id="ARBA00023163"/>
    </source>
</evidence>
<dbReference type="PANTHER" id="PTHR46796:SF15">
    <property type="entry name" value="BLL1074 PROTEIN"/>
    <property type="match status" value="1"/>
</dbReference>
<name>A0A1L6J8U9_9SPHN</name>
<dbReference type="KEGG" id="skr:BRX40_07765"/>
<feature type="domain" description="HTH araC/xylS-type" evidence="4">
    <location>
        <begin position="158"/>
        <end position="257"/>
    </location>
</feature>
<keyword evidence="7" id="KW-1185">Reference proteome</keyword>
<evidence type="ECO:0000256" key="1">
    <source>
        <dbReference type="ARBA" id="ARBA00023015"/>
    </source>
</evidence>
<keyword evidence="1" id="KW-0805">Transcription regulation</keyword>
<dbReference type="RefSeq" id="WP_075151207.1">
    <property type="nucleotide sequence ID" value="NZ_CP018820.1"/>
</dbReference>